<evidence type="ECO:0000256" key="5">
    <source>
        <dbReference type="ARBA" id="ARBA00023136"/>
    </source>
</evidence>
<feature type="transmembrane region" description="Helical" evidence="6">
    <location>
        <begin position="145"/>
        <end position="166"/>
    </location>
</feature>
<protein>
    <submittedName>
        <fullName evidence="7">Uncharacterized protein</fullName>
    </submittedName>
</protein>
<sequence length="321" mass="35066">MKPAVDRVDAFQRRHPWLGFPLAVGYKFFDDQGAYLTALITFYGFLSLFPMLLLLVTGLGYALEGDPQLQRRVLDSALARFPIVGDQLGGNVHSFHGNLFALVAGVLLSLHGGLGVVQAAQYALNRMWGVPRDVRPNPFRSRARSLLLLTAGLAALLANTAAGIYLHGFWLLTTAAAVAVNALLLAVAFRVLTAYPLSLKQVRAGAIAAALVLQVLQWGGTTLLGHMLKSATATYGFFGIVLGLLTWIYLGALTVVLCAEVNVVRDRRLWPRSLLTPFTDDVELTRGDRRAYTAYAQSERHKGFERVDVDFDRPAGDEDGR</sequence>
<keyword evidence="4 6" id="KW-1133">Transmembrane helix</keyword>
<feature type="transmembrane region" description="Helical" evidence="6">
    <location>
        <begin position="204"/>
        <end position="228"/>
    </location>
</feature>
<evidence type="ECO:0000313" key="8">
    <source>
        <dbReference type="Proteomes" id="UP000487268"/>
    </source>
</evidence>
<feature type="transmembrane region" description="Helical" evidence="6">
    <location>
        <begin position="172"/>
        <end position="192"/>
    </location>
</feature>
<dbReference type="RefSeq" id="WP_153531816.1">
    <property type="nucleotide sequence ID" value="NZ_WEGH01000001.1"/>
</dbReference>
<comment type="caution">
    <text evidence="7">The sequence shown here is derived from an EMBL/GenBank/DDBJ whole genome shotgun (WGS) entry which is preliminary data.</text>
</comment>
<keyword evidence="2" id="KW-1003">Cell membrane</keyword>
<dbReference type="PANTHER" id="PTHR30213">
    <property type="entry name" value="INNER MEMBRANE PROTEIN YHJD"/>
    <property type="match status" value="1"/>
</dbReference>
<evidence type="ECO:0000256" key="1">
    <source>
        <dbReference type="ARBA" id="ARBA00004651"/>
    </source>
</evidence>
<evidence type="ECO:0000256" key="3">
    <source>
        <dbReference type="ARBA" id="ARBA00022692"/>
    </source>
</evidence>
<feature type="transmembrane region" description="Helical" evidence="6">
    <location>
        <begin position="99"/>
        <end position="124"/>
    </location>
</feature>
<dbReference type="InterPro" id="IPR017039">
    <property type="entry name" value="Virul_fac_BrkB"/>
</dbReference>
<reference evidence="7 8" key="1">
    <citation type="submission" date="2019-10" db="EMBL/GenBank/DDBJ databases">
        <title>Actinomadura rubteroloni sp. nov. and Actinomadura macrotermitis sp. nov., isolated from the gut of fungus growing-termite Macrotermes natalensis.</title>
        <authorList>
            <person name="Benndorf R."/>
            <person name="Martin K."/>
            <person name="Kuefner M."/>
            <person name="De Beer W."/>
            <person name="Kaster A.-K."/>
            <person name="Vollmers J."/>
            <person name="Poulsen M."/>
            <person name="Beemelmanns C."/>
        </authorList>
    </citation>
    <scope>NUCLEOTIDE SEQUENCE [LARGE SCALE GENOMIC DNA]</scope>
    <source>
        <strain evidence="7 8">RB68</strain>
    </source>
</reference>
<organism evidence="7 8">
    <name type="scientific">Actinomadura macrotermitis</name>
    <dbReference type="NCBI Taxonomy" id="2585200"/>
    <lineage>
        <taxon>Bacteria</taxon>
        <taxon>Bacillati</taxon>
        <taxon>Actinomycetota</taxon>
        <taxon>Actinomycetes</taxon>
        <taxon>Streptosporangiales</taxon>
        <taxon>Thermomonosporaceae</taxon>
        <taxon>Actinomadura</taxon>
    </lineage>
</organism>
<evidence type="ECO:0000256" key="2">
    <source>
        <dbReference type="ARBA" id="ARBA00022475"/>
    </source>
</evidence>
<feature type="transmembrane region" description="Helical" evidence="6">
    <location>
        <begin position="234"/>
        <end position="259"/>
    </location>
</feature>
<dbReference type="Proteomes" id="UP000487268">
    <property type="component" value="Unassembled WGS sequence"/>
</dbReference>
<dbReference type="OrthoDB" id="3349406at2"/>
<dbReference type="EMBL" id="WEGH01000001">
    <property type="protein sequence ID" value="MQY03974.1"/>
    <property type="molecule type" value="Genomic_DNA"/>
</dbReference>
<feature type="transmembrane region" description="Helical" evidence="6">
    <location>
        <begin position="35"/>
        <end position="63"/>
    </location>
</feature>
<dbReference type="PANTHER" id="PTHR30213:SF1">
    <property type="entry name" value="INNER MEMBRANE PROTEIN YHJD"/>
    <property type="match status" value="1"/>
</dbReference>
<name>A0A7K0BTF1_9ACTN</name>
<comment type="subcellular location">
    <subcellularLocation>
        <location evidence="1">Cell membrane</location>
        <topology evidence="1">Multi-pass membrane protein</topology>
    </subcellularLocation>
</comment>
<keyword evidence="8" id="KW-1185">Reference proteome</keyword>
<proteinExistence type="predicted"/>
<evidence type="ECO:0000256" key="6">
    <source>
        <dbReference type="SAM" id="Phobius"/>
    </source>
</evidence>
<dbReference type="Pfam" id="PF03631">
    <property type="entry name" value="Virul_fac_BrkB"/>
    <property type="match status" value="1"/>
</dbReference>
<dbReference type="AlphaFoldDB" id="A0A7K0BTF1"/>
<evidence type="ECO:0000256" key="4">
    <source>
        <dbReference type="ARBA" id="ARBA00022989"/>
    </source>
</evidence>
<keyword evidence="5 6" id="KW-0472">Membrane</keyword>
<keyword evidence="3 6" id="KW-0812">Transmembrane</keyword>
<gene>
    <name evidence="7" type="ORF">ACRB68_20210</name>
</gene>
<dbReference type="GO" id="GO:0005886">
    <property type="term" value="C:plasma membrane"/>
    <property type="evidence" value="ECO:0007669"/>
    <property type="project" value="UniProtKB-SubCell"/>
</dbReference>
<evidence type="ECO:0000313" key="7">
    <source>
        <dbReference type="EMBL" id="MQY03974.1"/>
    </source>
</evidence>
<accession>A0A7K0BTF1</accession>